<reference evidence="1" key="1">
    <citation type="journal article" date="2012" name="Nature">
        <title>The tomato genome sequence provides insights into fleshy fruit evolution.</title>
        <authorList>
            <consortium name="Tomato Genome Consortium"/>
        </authorList>
    </citation>
    <scope>NUCLEOTIDE SEQUENCE [LARGE SCALE GENOMIC DNA]</scope>
    <source>
        <strain evidence="1">cv. Heinz 1706</strain>
    </source>
</reference>
<accession>A0A3Q7GAH4</accession>
<dbReference type="AlphaFoldDB" id="A0A3Q7GAH4"/>
<dbReference type="Gramene" id="Solyc04g079500.2.1">
    <property type="protein sequence ID" value="Solyc04g079500.2.1.1"/>
    <property type="gene ID" value="Solyc04g079500.2"/>
</dbReference>
<evidence type="ECO:0000313" key="1">
    <source>
        <dbReference type="EnsemblPlants" id="Solyc04g079500.2.1.1"/>
    </source>
</evidence>
<proteinExistence type="predicted"/>
<reference evidence="1" key="2">
    <citation type="submission" date="2019-01" db="UniProtKB">
        <authorList>
            <consortium name="EnsemblPlants"/>
        </authorList>
    </citation>
    <scope>IDENTIFICATION</scope>
    <source>
        <strain evidence="1">cv. Heinz 1706</strain>
    </source>
</reference>
<evidence type="ECO:0000313" key="2">
    <source>
        <dbReference type="Proteomes" id="UP000004994"/>
    </source>
</evidence>
<keyword evidence="2" id="KW-1185">Reference proteome</keyword>
<protein>
    <submittedName>
        <fullName evidence="1">Uncharacterized protein</fullName>
    </submittedName>
</protein>
<dbReference type="EnsemblPlants" id="Solyc04g079500.2.1">
    <property type="protein sequence ID" value="Solyc04g079500.2.1.1"/>
    <property type="gene ID" value="Solyc04g079500.2"/>
</dbReference>
<organism evidence="1">
    <name type="scientific">Solanum lycopersicum</name>
    <name type="common">Tomato</name>
    <name type="synonym">Lycopersicon esculentum</name>
    <dbReference type="NCBI Taxonomy" id="4081"/>
    <lineage>
        <taxon>Eukaryota</taxon>
        <taxon>Viridiplantae</taxon>
        <taxon>Streptophyta</taxon>
        <taxon>Embryophyta</taxon>
        <taxon>Tracheophyta</taxon>
        <taxon>Spermatophyta</taxon>
        <taxon>Magnoliopsida</taxon>
        <taxon>eudicotyledons</taxon>
        <taxon>Gunneridae</taxon>
        <taxon>Pentapetalae</taxon>
        <taxon>asterids</taxon>
        <taxon>lamiids</taxon>
        <taxon>Solanales</taxon>
        <taxon>Solanaceae</taxon>
        <taxon>Solanoideae</taxon>
        <taxon>Solaneae</taxon>
        <taxon>Solanum</taxon>
        <taxon>Solanum subgen. Lycopersicon</taxon>
    </lineage>
</organism>
<dbReference type="InParanoid" id="A0A3Q7GAH4"/>
<sequence>LTSEDSNVLLLQASHEGCLNRPSIDEMEFMVFRFRSIELLIPYSFKIECIDQHKPCHIVYCSMR</sequence>
<dbReference type="Proteomes" id="UP000004994">
    <property type="component" value="Chromosome 4"/>
</dbReference>
<name>A0A3Q7GAH4_SOLLC</name>